<comment type="subcellular location">
    <subcellularLocation>
        <location evidence="3">Cell membrane</location>
        <topology evidence="3">Peripheral membrane protein</topology>
        <orientation evidence="3">Cytoplasmic side</orientation>
    </subcellularLocation>
</comment>
<comment type="subunit">
    <text evidence="3">NDH-1 is composed of 14 different subunits. Subunits NuoB, C, D, E, F, and G constitute the peripheral sector of the complex.</text>
</comment>
<comment type="similarity">
    <text evidence="1 3 4">Belongs to the complex I 30 kDa subunit family.</text>
</comment>
<evidence type="ECO:0000256" key="4">
    <source>
        <dbReference type="RuleBase" id="RU003456"/>
    </source>
</evidence>
<evidence type="ECO:0000256" key="5">
    <source>
        <dbReference type="RuleBase" id="RU003582"/>
    </source>
</evidence>
<comment type="function">
    <text evidence="3">NDH-1 shuttles electrons from NADH, via FMN and iron-sulfur (Fe-S) centers, to quinones in the respiratory chain. The immediate electron acceptor for the enzyme in this species is believed to be ubiquinone. Couples the redox reaction to proton translocation (for every two electrons transferred, four hydrogen ions are translocated across the cytoplasmic membrane), and thus conserves the redox energy in a proton gradient.</text>
</comment>
<dbReference type="PANTHER" id="PTHR10884:SF14">
    <property type="entry name" value="NADH DEHYDROGENASE [UBIQUINONE] IRON-SULFUR PROTEIN 3, MITOCHONDRIAL"/>
    <property type="match status" value="1"/>
</dbReference>
<evidence type="ECO:0000256" key="1">
    <source>
        <dbReference type="ARBA" id="ARBA00007569"/>
    </source>
</evidence>
<keyword evidence="3" id="KW-0830">Ubiquinone</keyword>
<sequence>MKYEDILKKLKGKFVKEILGDSQFRGELTIKVDAAAVDEILKFMKDDKNLSFNFLSDVTAVDFVKDRGVFEVVYHLLSMKNNVRVRFKAEVPAENPELPTATSVFKGANWFERETYDMFGIKFTGHPDLRRIMNPDNFPGHPLRKDFDVAPKDDYCPVPVIKPDN</sequence>
<name>A0A9D8KD69_9DELT</name>
<dbReference type="SUPFAM" id="SSF143243">
    <property type="entry name" value="Nqo5-like"/>
    <property type="match status" value="1"/>
</dbReference>
<keyword evidence="3" id="KW-1003">Cell membrane</keyword>
<dbReference type="EC" id="7.1.1.-" evidence="3"/>
<keyword evidence="3 4" id="KW-1278">Translocase</keyword>
<dbReference type="InterPro" id="IPR037232">
    <property type="entry name" value="NADH_quin_OxRdtase_su_C/D-like"/>
</dbReference>
<evidence type="ECO:0000256" key="2">
    <source>
        <dbReference type="ARBA" id="ARBA00022448"/>
    </source>
</evidence>
<reference evidence="7" key="1">
    <citation type="journal article" date="2021" name="Environ. Microbiol.">
        <title>Genomic characterization of three novel Desulfobacterota classes expand the metabolic and phylogenetic diversity of the phylum.</title>
        <authorList>
            <person name="Murphy C.L."/>
            <person name="Biggerstaff J."/>
            <person name="Eichhorn A."/>
            <person name="Ewing E."/>
            <person name="Shahan R."/>
            <person name="Soriano D."/>
            <person name="Stewart S."/>
            <person name="VanMol K."/>
            <person name="Walker R."/>
            <person name="Walters P."/>
            <person name="Elshahed M.S."/>
            <person name="Youssef N.H."/>
        </authorList>
    </citation>
    <scope>NUCLEOTIDE SEQUENCE</scope>
    <source>
        <strain evidence="7">Zod_Metabat.24</strain>
    </source>
</reference>
<keyword evidence="3 4" id="KW-0520">NAD</keyword>
<evidence type="ECO:0000313" key="7">
    <source>
        <dbReference type="EMBL" id="MBN1571919.1"/>
    </source>
</evidence>
<dbReference type="Gene3D" id="3.30.460.80">
    <property type="entry name" value="NADH:ubiquinone oxidoreductase, 30kDa subunit"/>
    <property type="match status" value="1"/>
</dbReference>
<reference evidence="7" key="2">
    <citation type="submission" date="2021-01" db="EMBL/GenBank/DDBJ databases">
        <authorList>
            <person name="Hahn C.R."/>
            <person name="Youssef N.H."/>
            <person name="Elshahed M."/>
        </authorList>
    </citation>
    <scope>NUCLEOTIDE SEQUENCE</scope>
    <source>
        <strain evidence="7">Zod_Metabat.24</strain>
    </source>
</reference>
<keyword evidence="2 3" id="KW-0813">Transport</keyword>
<dbReference type="EMBL" id="JAFGIX010000009">
    <property type="protein sequence ID" value="MBN1571919.1"/>
    <property type="molecule type" value="Genomic_DNA"/>
</dbReference>
<keyword evidence="3 5" id="KW-0874">Quinone</keyword>
<evidence type="ECO:0000313" key="8">
    <source>
        <dbReference type="Proteomes" id="UP000809273"/>
    </source>
</evidence>
<dbReference type="NCBIfam" id="TIGR01961">
    <property type="entry name" value="NuoC_fam"/>
    <property type="match status" value="1"/>
</dbReference>
<dbReference type="AlphaFoldDB" id="A0A9D8KD69"/>
<dbReference type="GO" id="GO:0048038">
    <property type="term" value="F:quinone binding"/>
    <property type="evidence" value="ECO:0007669"/>
    <property type="project" value="UniProtKB-KW"/>
</dbReference>
<feature type="domain" description="NADH:ubiquinone oxidoreductase 30kDa subunit" evidence="6">
    <location>
        <begin position="30"/>
        <end position="150"/>
    </location>
</feature>
<proteinExistence type="inferred from homology"/>
<dbReference type="HAMAP" id="MF_01357">
    <property type="entry name" value="NDH1_NuoC"/>
    <property type="match status" value="1"/>
</dbReference>
<keyword evidence="3" id="KW-0472">Membrane</keyword>
<accession>A0A9D8KD69</accession>
<evidence type="ECO:0000256" key="3">
    <source>
        <dbReference type="HAMAP-Rule" id="MF_01357"/>
    </source>
</evidence>
<protein>
    <recommendedName>
        <fullName evidence="3">NADH-quinone oxidoreductase subunit C</fullName>
        <ecNumber evidence="3">7.1.1.-</ecNumber>
    </recommendedName>
    <alternativeName>
        <fullName evidence="3">NADH dehydrogenase I subunit C</fullName>
    </alternativeName>
    <alternativeName>
        <fullName evidence="3">NDH-1 subunit C</fullName>
    </alternativeName>
</protein>
<dbReference type="InterPro" id="IPR001268">
    <property type="entry name" value="NADH_UbQ_OxRdtase_30kDa_su"/>
</dbReference>
<dbReference type="GO" id="GO:0008137">
    <property type="term" value="F:NADH dehydrogenase (ubiquinone) activity"/>
    <property type="evidence" value="ECO:0007669"/>
    <property type="project" value="InterPro"/>
</dbReference>
<dbReference type="InterPro" id="IPR010218">
    <property type="entry name" value="NADH_DH_suC"/>
</dbReference>
<dbReference type="Pfam" id="PF00329">
    <property type="entry name" value="Complex1_30kDa"/>
    <property type="match status" value="1"/>
</dbReference>
<dbReference type="PANTHER" id="PTHR10884">
    <property type="entry name" value="NADH DEHYDROGENASE UBIQUINONE IRON-SULFUR PROTEIN 3"/>
    <property type="match status" value="1"/>
</dbReference>
<organism evidence="7 8">
    <name type="scientific">Candidatus Zymogenus saltonus</name>
    <dbReference type="NCBI Taxonomy" id="2844893"/>
    <lineage>
        <taxon>Bacteria</taxon>
        <taxon>Deltaproteobacteria</taxon>
        <taxon>Candidatus Zymogenia</taxon>
        <taxon>Candidatus Zymogeniales</taxon>
        <taxon>Candidatus Zymogenaceae</taxon>
        <taxon>Candidatus Zymogenus</taxon>
    </lineage>
</organism>
<gene>
    <name evidence="3" type="primary">nuoC</name>
    <name evidence="7" type="ORF">JW984_01845</name>
</gene>
<dbReference type="Proteomes" id="UP000809273">
    <property type="component" value="Unassembled WGS sequence"/>
</dbReference>
<comment type="caution">
    <text evidence="7">The sequence shown here is derived from an EMBL/GenBank/DDBJ whole genome shotgun (WGS) entry which is preliminary data.</text>
</comment>
<evidence type="ECO:0000259" key="6">
    <source>
        <dbReference type="Pfam" id="PF00329"/>
    </source>
</evidence>
<dbReference type="GO" id="GO:0050136">
    <property type="term" value="F:NADH dehydrogenase (quinone) (non-electrogenic) activity"/>
    <property type="evidence" value="ECO:0007669"/>
    <property type="project" value="UniProtKB-UniRule"/>
</dbReference>
<dbReference type="GO" id="GO:0005886">
    <property type="term" value="C:plasma membrane"/>
    <property type="evidence" value="ECO:0007669"/>
    <property type="project" value="UniProtKB-SubCell"/>
</dbReference>
<dbReference type="InterPro" id="IPR020396">
    <property type="entry name" value="NADH_UbQ_OxRdtase_CS"/>
</dbReference>
<comment type="catalytic activity">
    <reaction evidence="3 5">
        <text>a quinone + NADH + 5 H(+)(in) = a quinol + NAD(+) + 4 H(+)(out)</text>
        <dbReference type="Rhea" id="RHEA:57888"/>
        <dbReference type="ChEBI" id="CHEBI:15378"/>
        <dbReference type="ChEBI" id="CHEBI:24646"/>
        <dbReference type="ChEBI" id="CHEBI:57540"/>
        <dbReference type="ChEBI" id="CHEBI:57945"/>
        <dbReference type="ChEBI" id="CHEBI:132124"/>
    </reaction>
</comment>
<dbReference type="PROSITE" id="PS00542">
    <property type="entry name" value="COMPLEX1_30K"/>
    <property type="match status" value="1"/>
</dbReference>